<sequence>MADEDDRYGPPTHSCKYCNKCFPATLEKNRFGEKCLKSDLLLDGADALVAALDGCQFLLLALHPHKSDAETTRAAKFSKASIQPSKHLEIPVSGWNQGSSKVNVWLPQTSIAFAVVFSLSG</sequence>
<dbReference type="KEGG" id="pno:SNOG_15501"/>
<dbReference type="GeneID" id="5982576"/>
<proteinExistence type="predicted"/>
<evidence type="ECO:0000313" key="2">
    <source>
        <dbReference type="Proteomes" id="UP000001055"/>
    </source>
</evidence>
<gene>
    <name evidence="1" type="ORF">SNOG_15501</name>
</gene>
<dbReference type="RefSeq" id="XP_001805647.1">
    <property type="nucleotide sequence ID" value="XM_001805595.1"/>
</dbReference>
<dbReference type="InParanoid" id="Q0TYF6"/>
<name>Q0TYF6_PHANO</name>
<dbReference type="Proteomes" id="UP000001055">
    <property type="component" value="Unassembled WGS sequence"/>
</dbReference>
<dbReference type="EMBL" id="CH445362">
    <property type="protein sequence ID" value="EAT77166.1"/>
    <property type="molecule type" value="Genomic_DNA"/>
</dbReference>
<evidence type="ECO:0000313" key="1">
    <source>
        <dbReference type="EMBL" id="EAT77166.1"/>
    </source>
</evidence>
<protein>
    <submittedName>
        <fullName evidence="1">Uncharacterized protein</fullName>
    </submittedName>
</protein>
<dbReference type="AlphaFoldDB" id="Q0TYF6"/>
<organism evidence="1 2">
    <name type="scientific">Phaeosphaeria nodorum (strain SN15 / ATCC MYA-4574 / FGSC 10173)</name>
    <name type="common">Glume blotch fungus</name>
    <name type="synonym">Parastagonospora nodorum</name>
    <dbReference type="NCBI Taxonomy" id="321614"/>
    <lineage>
        <taxon>Eukaryota</taxon>
        <taxon>Fungi</taxon>
        <taxon>Dikarya</taxon>
        <taxon>Ascomycota</taxon>
        <taxon>Pezizomycotina</taxon>
        <taxon>Dothideomycetes</taxon>
        <taxon>Pleosporomycetidae</taxon>
        <taxon>Pleosporales</taxon>
        <taxon>Pleosporineae</taxon>
        <taxon>Phaeosphaeriaceae</taxon>
        <taxon>Parastagonospora</taxon>
    </lineage>
</organism>
<reference evidence="2" key="1">
    <citation type="journal article" date="2007" name="Plant Cell">
        <title>Dothideomycete-plant interactions illuminated by genome sequencing and EST analysis of the wheat pathogen Stagonospora nodorum.</title>
        <authorList>
            <person name="Hane J.K."/>
            <person name="Lowe R.G."/>
            <person name="Solomon P.S."/>
            <person name="Tan K.C."/>
            <person name="Schoch C.L."/>
            <person name="Spatafora J.W."/>
            <person name="Crous P.W."/>
            <person name="Kodira C."/>
            <person name="Birren B.W."/>
            <person name="Galagan J.E."/>
            <person name="Torriani S.F."/>
            <person name="McDonald B.A."/>
            <person name="Oliver R.P."/>
        </authorList>
    </citation>
    <scope>NUCLEOTIDE SEQUENCE [LARGE SCALE GENOMIC DNA]</scope>
    <source>
        <strain evidence="2">SN15 / ATCC MYA-4574 / FGSC 10173</strain>
    </source>
</reference>
<accession>Q0TYF6</accession>